<dbReference type="InterPro" id="IPR018392">
    <property type="entry name" value="LysM"/>
</dbReference>
<dbReference type="AlphaFoldDB" id="A0A8H7HJC2"/>
<gene>
    <name evidence="3" type="ORF">RHS04_00311</name>
</gene>
<dbReference type="InterPro" id="IPR001938">
    <property type="entry name" value="Thaumatin"/>
</dbReference>
<protein>
    <submittedName>
        <fullName evidence="3">Thaumatin-like protein</fullName>
    </submittedName>
</protein>
<dbReference type="SMART" id="SM00205">
    <property type="entry name" value="THN"/>
    <property type="match status" value="1"/>
</dbReference>
<evidence type="ECO:0000256" key="1">
    <source>
        <dbReference type="SAM" id="MobiDB-lite"/>
    </source>
</evidence>
<accession>A0A8H7HJC2</accession>
<dbReference type="SUPFAM" id="SSF49870">
    <property type="entry name" value="Osmotin, thaumatin-like protein"/>
    <property type="match status" value="1"/>
</dbReference>
<dbReference type="SUPFAM" id="SSF54106">
    <property type="entry name" value="LysM domain"/>
    <property type="match status" value="2"/>
</dbReference>
<dbReference type="Pfam" id="PF00314">
    <property type="entry name" value="Thaumatin"/>
    <property type="match status" value="1"/>
</dbReference>
<evidence type="ECO:0000259" key="2">
    <source>
        <dbReference type="PROSITE" id="PS51782"/>
    </source>
</evidence>
<dbReference type="Gene3D" id="2.60.110.10">
    <property type="entry name" value="Thaumatin"/>
    <property type="match status" value="1"/>
</dbReference>
<sequence>MRWSFNPPTNQLEFISIFKPPKAMHSVAAISPLFFSLATARLFTVYNACPFTIWPAVWTNTSYGNAFPLVEGGWEAPTNTSKQFAVPDNWAAGRIWGRRGCDFSNPERQGPDTCVTGGCTGGLNCTSDGAAPTTLAEWTLSPTDDRADYYDVSLLDGFDLPIRITPSAECPAAECAVDLVATCPEPLRIPTDQNQPAQGCTQTSCFANLDGNPGNSANCCTGQFSTQEACPSNNIAFFDYFWGSCPTAYAWTFDGGNQDIIKTCSGANRADFCAHQNGREKEIKRNTFSMLNQGDELADFHVAKWRHVTQKGKKALSWDPFSEVDALDLRKGYRPDLAIRAVYSRPTQLLPLQKKPHQSRFYSCCTLFNSHSLLAFVFLQYVHQAPCCHGVGFCAAAFASECVRTYTVKEGDWCDTISAANNASTYQLSTVNADKINDSCTNLEVGQELCLGKVGQDCTITHNVVYGDTCDKIMQGAAINATMLYANNPQIDEYCSNIYIGEVLCVAGAYAAPESIPDRQIGSPGGEPAGPPASVPYPEAKATAKPKSNDPAPTPAPENNDPAPAPAPENNNSAPAPAPENSQPSSPSPDSDDDADLPECEDPNDDGY</sequence>
<feature type="region of interest" description="Disordered" evidence="1">
    <location>
        <begin position="518"/>
        <end position="608"/>
    </location>
</feature>
<organism evidence="3 4">
    <name type="scientific">Rhizoctonia solani</name>
    <dbReference type="NCBI Taxonomy" id="456999"/>
    <lineage>
        <taxon>Eukaryota</taxon>
        <taxon>Fungi</taxon>
        <taxon>Dikarya</taxon>
        <taxon>Basidiomycota</taxon>
        <taxon>Agaricomycotina</taxon>
        <taxon>Agaricomycetes</taxon>
        <taxon>Cantharellales</taxon>
        <taxon>Ceratobasidiaceae</taxon>
        <taxon>Rhizoctonia</taxon>
    </lineage>
</organism>
<name>A0A8H7HJC2_9AGAM</name>
<dbReference type="PROSITE" id="PS51782">
    <property type="entry name" value="LYSM"/>
    <property type="match status" value="2"/>
</dbReference>
<dbReference type="CDD" id="cd00118">
    <property type="entry name" value="LysM"/>
    <property type="match status" value="1"/>
</dbReference>
<proteinExistence type="predicted"/>
<dbReference type="SMART" id="SM00257">
    <property type="entry name" value="LysM"/>
    <property type="match status" value="2"/>
</dbReference>
<dbReference type="Proteomes" id="UP000650582">
    <property type="component" value="Unassembled WGS sequence"/>
</dbReference>
<dbReference type="EMBL" id="JACYCC010000010">
    <property type="protein sequence ID" value="KAF8686510.1"/>
    <property type="molecule type" value="Genomic_DNA"/>
</dbReference>
<dbReference type="Pfam" id="PF01476">
    <property type="entry name" value="LysM"/>
    <property type="match status" value="1"/>
</dbReference>
<dbReference type="InterPro" id="IPR037176">
    <property type="entry name" value="Osmotin/thaumatin-like_sf"/>
</dbReference>
<evidence type="ECO:0000313" key="3">
    <source>
        <dbReference type="EMBL" id="KAF8686510.1"/>
    </source>
</evidence>
<evidence type="ECO:0000313" key="4">
    <source>
        <dbReference type="Proteomes" id="UP000650582"/>
    </source>
</evidence>
<dbReference type="PROSITE" id="PS51367">
    <property type="entry name" value="THAUMATIN_2"/>
    <property type="match status" value="1"/>
</dbReference>
<dbReference type="InterPro" id="IPR036779">
    <property type="entry name" value="LysM_dom_sf"/>
</dbReference>
<feature type="compositionally biased region" description="Low complexity" evidence="1">
    <location>
        <begin position="557"/>
        <end position="589"/>
    </location>
</feature>
<feature type="domain" description="LysM" evidence="2">
    <location>
        <begin position="460"/>
        <end position="506"/>
    </location>
</feature>
<feature type="domain" description="LysM" evidence="2">
    <location>
        <begin position="404"/>
        <end position="451"/>
    </location>
</feature>
<dbReference type="PRINTS" id="PR00347">
    <property type="entry name" value="THAUMATIN"/>
</dbReference>
<reference evidence="3" key="1">
    <citation type="submission" date="2020-09" db="EMBL/GenBank/DDBJ databases">
        <title>Comparative genome analyses of four rice-infecting Rhizoctonia solani isolates reveal extensive enrichment of homogalacturonan modification genes.</title>
        <authorList>
            <person name="Lee D.-Y."/>
            <person name="Jeon J."/>
            <person name="Kim K.-T."/>
            <person name="Cheong K."/>
            <person name="Song H."/>
            <person name="Choi G."/>
            <person name="Ko J."/>
            <person name="Opiyo S.O."/>
            <person name="Zuo S."/>
            <person name="Madhav S."/>
            <person name="Lee Y.-H."/>
            <person name="Wang G.-L."/>
        </authorList>
    </citation>
    <scope>NUCLEOTIDE SEQUENCE</scope>
    <source>
        <strain evidence="3">AG1-IA YN-7</strain>
    </source>
</reference>
<dbReference type="Gene3D" id="3.10.350.10">
    <property type="entry name" value="LysM domain"/>
    <property type="match status" value="2"/>
</dbReference>
<comment type="caution">
    <text evidence="3">The sequence shown here is derived from an EMBL/GenBank/DDBJ whole genome shotgun (WGS) entry which is preliminary data.</text>
</comment>
<dbReference type="PANTHER" id="PTHR31048">
    <property type="entry name" value="OS03G0233200 PROTEIN"/>
    <property type="match status" value="1"/>
</dbReference>
<feature type="compositionally biased region" description="Acidic residues" evidence="1">
    <location>
        <begin position="590"/>
        <end position="608"/>
    </location>
</feature>